<dbReference type="EMBL" id="BPQR01000027">
    <property type="protein sequence ID" value="GJE06344.1"/>
    <property type="molecule type" value="Genomic_DNA"/>
</dbReference>
<dbReference type="Gene3D" id="3.40.50.1100">
    <property type="match status" value="1"/>
</dbReference>
<proteinExistence type="predicted"/>
<evidence type="ECO:0000256" key="1">
    <source>
        <dbReference type="SAM" id="Phobius"/>
    </source>
</evidence>
<keyword evidence="1" id="KW-0812">Transmembrane</keyword>
<sequence length="134" mass="14621">MSVTAEQAISAIVTLIGSGGLVAIVTAFLAYKQEAAKGRRGDPDGRVVAMQVAGAPCLTQSKEFELLANTMSALSIEVAENNRLLRAQAERVEFEHELEDRATMELMRRFVREHGAPMVDRPGGPLNRRRGDVE</sequence>
<reference evidence="2" key="1">
    <citation type="journal article" date="2021" name="Front. Microbiol.">
        <title>Comprehensive Comparative Genomics and Phenotyping of Methylobacterium Species.</title>
        <authorList>
            <person name="Alessa O."/>
            <person name="Ogura Y."/>
            <person name="Fujitani Y."/>
            <person name="Takami H."/>
            <person name="Hayashi T."/>
            <person name="Sahin N."/>
            <person name="Tani A."/>
        </authorList>
    </citation>
    <scope>NUCLEOTIDE SEQUENCE</scope>
    <source>
        <strain evidence="2">LMG 23639</strain>
    </source>
</reference>
<accession>A0ABQ4SSZ5</accession>
<dbReference type="InterPro" id="IPR036052">
    <property type="entry name" value="TrpB-like_PALP_sf"/>
</dbReference>
<comment type="caution">
    <text evidence="2">The sequence shown here is derived from an EMBL/GenBank/DDBJ whole genome shotgun (WGS) entry which is preliminary data.</text>
</comment>
<dbReference type="SUPFAM" id="SSF53686">
    <property type="entry name" value="Tryptophan synthase beta subunit-like PLP-dependent enzymes"/>
    <property type="match status" value="1"/>
</dbReference>
<keyword evidence="1" id="KW-1133">Transmembrane helix</keyword>
<organism evidence="2 3">
    <name type="scientific">Methylobacterium jeotgali</name>
    <dbReference type="NCBI Taxonomy" id="381630"/>
    <lineage>
        <taxon>Bacteria</taxon>
        <taxon>Pseudomonadati</taxon>
        <taxon>Pseudomonadota</taxon>
        <taxon>Alphaproteobacteria</taxon>
        <taxon>Hyphomicrobiales</taxon>
        <taxon>Methylobacteriaceae</taxon>
        <taxon>Methylobacterium</taxon>
    </lineage>
</organism>
<dbReference type="Proteomes" id="UP001055102">
    <property type="component" value="Unassembled WGS sequence"/>
</dbReference>
<reference evidence="2" key="2">
    <citation type="submission" date="2021-08" db="EMBL/GenBank/DDBJ databases">
        <authorList>
            <person name="Tani A."/>
            <person name="Ola A."/>
            <person name="Ogura Y."/>
            <person name="Katsura K."/>
            <person name="Hayashi T."/>
        </authorList>
    </citation>
    <scope>NUCLEOTIDE SEQUENCE</scope>
    <source>
        <strain evidence="2">LMG 23639</strain>
    </source>
</reference>
<feature type="transmembrane region" description="Helical" evidence="1">
    <location>
        <begin position="12"/>
        <end position="31"/>
    </location>
</feature>
<gene>
    <name evidence="2" type="ORF">AOPFMNJM_1660</name>
</gene>
<protein>
    <submittedName>
        <fullName evidence="2">Uncharacterized protein</fullName>
    </submittedName>
</protein>
<name>A0ABQ4SSZ5_9HYPH</name>
<evidence type="ECO:0000313" key="3">
    <source>
        <dbReference type="Proteomes" id="UP001055102"/>
    </source>
</evidence>
<keyword evidence="3" id="KW-1185">Reference proteome</keyword>
<dbReference type="RefSeq" id="WP_238275004.1">
    <property type="nucleotide sequence ID" value="NZ_BPQR01000027.1"/>
</dbReference>
<evidence type="ECO:0000313" key="2">
    <source>
        <dbReference type="EMBL" id="GJE06344.1"/>
    </source>
</evidence>
<keyword evidence="1" id="KW-0472">Membrane</keyword>